<feature type="domain" description="Prolyl 4-hydroxylase alpha subunit" evidence="6">
    <location>
        <begin position="3"/>
        <end position="221"/>
    </location>
</feature>
<evidence type="ECO:0000256" key="3">
    <source>
        <dbReference type="ARBA" id="ARBA00022964"/>
    </source>
</evidence>
<dbReference type="Pfam" id="PF13640">
    <property type="entry name" value="2OG-FeII_Oxy_3"/>
    <property type="match status" value="1"/>
</dbReference>
<reference evidence="7 9" key="1">
    <citation type="submission" date="2015-12" db="EMBL/GenBank/DDBJ databases">
        <title>Intraspecies pangenome expansion in the marine bacterium Alteromonas.</title>
        <authorList>
            <person name="Lopez-Perez M."/>
            <person name="Rodriguez-Valera F."/>
        </authorList>
    </citation>
    <scope>NUCLEOTIDE SEQUENCE [LARGE SCALE GENOMIC DNA]</scope>
    <source>
        <strain evidence="7 9">LMG 21861</strain>
    </source>
</reference>
<evidence type="ECO:0000256" key="1">
    <source>
        <dbReference type="ARBA" id="ARBA00001961"/>
    </source>
</evidence>
<sequence>MTDLIEVIDDVLSPELCTQLIARFEKSPNLTQGKTGGGVDLDKKRSVDVSISQQPEFADLFKQVMQLTGEQLVKYIEKYYYALVGPIGLTVRHPKTGEPVKLTGENFEEIGKPNLHNLVNYLFRIGDINAQRYTAGNGGYPYWHSEVYPQAPHNEALHRVLLFMFYLNDVEDGGETEFYYQDKAVKPKAGRMVIAPAYFTHTHRGQIPRSNDKYILTSWLLFNRAEQIYTPQG</sequence>
<dbReference type="GO" id="GO:0016705">
    <property type="term" value="F:oxidoreductase activity, acting on paired donors, with incorporation or reduction of molecular oxygen"/>
    <property type="evidence" value="ECO:0007669"/>
    <property type="project" value="InterPro"/>
</dbReference>
<dbReference type="GeneID" id="83256503"/>
<dbReference type="Gene3D" id="2.60.120.620">
    <property type="entry name" value="q2cbj1_9rhob like domain"/>
    <property type="match status" value="1"/>
</dbReference>
<evidence type="ECO:0000313" key="8">
    <source>
        <dbReference type="EMBL" id="MDO6577480.1"/>
    </source>
</evidence>
<dbReference type="PANTHER" id="PTHR10869">
    <property type="entry name" value="PROLYL 4-HYDROXYLASE ALPHA SUBUNIT"/>
    <property type="match status" value="1"/>
</dbReference>
<dbReference type="GO" id="GO:0051213">
    <property type="term" value="F:dioxygenase activity"/>
    <property type="evidence" value="ECO:0007669"/>
    <property type="project" value="UniProtKB-KW"/>
</dbReference>
<dbReference type="InterPro" id="IPR045054">
    <property type="entry name" value="P4HA-like"/>
</dbReference>
<dbReference type="SMART" id="SM00702">
    <property type="entry name" value="P4Hc"/>
    <property type="match status" value="1"/>
</dbReference>
<dbReference type="InterPro" id="IPR044862">
    <property type="entry name" value="Pro_4_hyd_alph_FE2OG_OXY"/>
</dbReference>
<dbReference type="PANTHER" id="PTHR10869:SF246">
    <property type="entry name" value="TRANSMEMBRANE PROLYL 4-HYDROXYLASE"/>
    <property type="match status" value="1"/>
</dbReference>
<keyword evidence="9" id="KW-1185">Reference proteome</keyword>
<dbReference type="EMBL" id="CP013926">
    <property type="protein sequence ID" value="AMJ72911.1"/>
    <property type="molecule type" value="Genomic_DNA"/>
</dbReference>
<dbReference type="Proteomes" id="UP001170717">
    <property type="component" value="Unassembled WGS sequence"/>
</dbReference>
<keyword evidence="3" id="KW-0223">Dioxygenase</keyword>
<proteinExistence type="predicted"/>
<dbReference type="Proteomes" id="UP000056750">
    <property type="component" value="Chromosome"/>
</dbReference>
<keyword evidence="4 8" id="KW-0560">Oxidoreductase</keyword>
<keyword evidence="5" id="KW-0408">Iron</keyword>
<dbReference type="AlphaFoldDB" id="A0AAW7YYI9"/>
<dbReference type="EC" id="1.14.11.-" evidence="8"/>
<dbReference type="GO" id="GO:0005506">
    <property type="term" value="F:iron ion binding"/>
    <property type="evidence" value="ECO:0007669"/>
    <property type="project" value="InterPro"/>
</dbReference>
<protein>
    <submittedName>
        <fullName evidence="8">2OG-Fe(II) oxygenase</fullName>
        <ecNumber evidence="8">1.14.11.-</ecNumber>
    </submittedName>
    <submittedName>
        <fullName evidence="7">Proline hydroxylase</fullName>
    </submittedName>
</protein>
<evidence type="ECO:0000256" key="2">
    <source>
        <dbReference type="ARBA" id="ARBA00022723"/>
    </source>
</evidence>
<comment type="cofactor">
    <cofactor evidence="1">
        <name>L-ascorbate</name>
        <dbReference type="ChEBI" id="CHEBI:38290"/>
    </cofactor>
</comment>
<evidence type="ECO:0000313" key="10">
    <source>
        <dbReference type="Proteomes" id="UP001170717"/>
    </source>
</evidence>
<dbReference type="InterPro" id="IPR006620">
    <property type="entry name" value="Pro_4_hyd_alph"/>
</dbReference>
<dbReference type="KEGG" id="asq:AVL57_02325"/>
<keyword evidence="2" id="KW-0479">Metal-binding</keyword>
<evidence type="ECO:0000313" key="9">
    <source>
        <dbReference type="Proteomes" id="UP000056750"/>
    </source>
</evidence>
<evidence type="ECO:0000259" key="6">
    <source>
        <dbReference type="SMART" id="SM00702"/>
    </source>
</evidence>
<evidence type="ECO:0000256" key="4">
    <source>
        <dbReference type="ARBA" id="ARBA00023002"/>
    </source>
</evidence>
<reference evidence="8" key="2">
    <citation type="submission" date="2023-07" db="EMBL/GenBank/DDBJ databases">
        <title>Genome content predicts the carbon catabolic preferences of heterotrophic bacteria.</title>
        <authorList>
            <person name="Gralka M."/>
        </authorList>
    </citation>
    <scope>NUCLEOTIDE SEQUENCE</scope>
    <source>
        <strain evidence="8">F2M12</strain>
    </source>
</reference>
<gene>
    <name evidence="7" type="ORF">AVL57_02325</name>
    <name evidence="8" type="ORF">Q4527_08750</name>
</gene>
<evidence type="ECO:0000256" key="5">
    <source>
        <dbReference type="ARBA" id="ARBA00023004"/>
    </source>
</evidence>
<organism evidence="8 10">
    <name type="scientific">Alteromonas stellipolaris</name>
    <dbReference type="NCBI Taxonomy" id="233316"/>
    <lineage>
        <taxon>Bacteria</taxon>
        <taxon>Pseudomonadati</taxon>
        <taxon>Pseudomonadota</taxon>
        <taxon>Gammaproteobacteria</taxon>
        <taxon>Alteromonadales</taxon>
        <taxon>Alteromonadaceae</taxon>
        <taxon>Alteromonas/Salinimonas group</taxon>
        <taxon>Alteromonas</taxon>
    </lineage>
</organism>
<dbReference type="GO" id="GO:0031418">
    <property type="term" value="F:L-ascorbic acid binding"/>
    <property type="evidence" value="ECO:0007669"/>
    <property type="project" value="InterPro"/>
</dbReference>
<name>A0AAW7YYI9_9ALTE</name>
<dbReference type="EMBL" id="JAUOQI010000005">
    <property type="protein sequence ID" value="MDO6577480.1"/>
    <property type="molecule type" value="Genomic_DNA"/>
</dbReference>
<evidence type="ECO:0000313" key="7">
    <source>
        <dbReference type="EMBL" id="AMJ72911.1"/>
    </source>
</evidence>
<dbReference type="RefSeq" id="WP_057794692.1">
    <property type="nucleotide sequence ID" value="NZ_CP013926.1"/>
</dbReference>
<accession>A0AAW7YYI9</accession>